<name>A0A1H7KNM2_9GAMM</name>
<dbReference type="PRINTS" id="PR00344">
    <property type="entry name" value="BCTRLSENSOR"/>
</dbReference>
<dbReference type="InterPro" id="IPR006290">
    <property type="entry name" value="CztS_silS_copS"/>
</dbReference>
<dbReference type="InterPro" id="IPR003594">
    <property type="entry name" value="HATPase_dom"/>
</dbReference>
<dbReference type="RefSeq" id="WP_074866744.1">
    <property type="nucleotide sequence ID" value="NZ_FOAS01000006.1"/>
</dbReference>
<keyword evidence="3 14" id="KW-1003">Cell membrane</keyword>
<dbReference type="CDD" id="cd06225">
    <property type="entry name" value="HAMP"/>
    <property type="match status" value="1"/>
</dbReference>
<dbReference type="PROSITE" id="PS50109">
    <property type="entry name" value="HIS_KIN"/>
    <property type="match status" value="1"/>
</dbReference>
<dbReference type="PANTHER" id="PTHR45436">
    <property type="entry name" value="SENSOR HISTIDINE KINASE YKOH"/>
    <property type="match status" value="1"/>
</dbReference>
<comment type="subcellular location">
    <subcellularLocation>
        <location evidence="2">Cell inner membrane</location>
        <topology evidence="2">Multi-pass membrane protein</topology>
    </subcellularLocation>
</comment>
<dbReference type="InterPro" id="IPR036097">
    <property type="entry name" value="HisK_dim/P_sf"/>
</dbReference>
<dbReference type="SUPFAM" id="SSF55874">
    <property type="entry name" value="ATPase domain of HSP90 chaperone/DNA topoisomerase II/histidine kinase"/>
    <property type="match status" value="1"/>
</dbReference>
<evidence type="ECO:0000256" key="6">
    <source>
        <dbReference type="ARBA" id="ARBA00022679"/>
    </source>
</evidence>
<dbReference type="Gene3D" id="6.10.340.10">
    <property type="match status" value="1"/>
</dbReference>
<evidence type="ECO:0000259" key="15">
    <source>
        <dbReference type="PROSITE" id="PS50109"/>
    </source>
</evidence>
<dbReference type="InterPro" id="IPR050428">
    <property type="entry name" value="TCS_sensor_his_kinase"/>
</dbReference>
<dbReference type="PROSITE" id="PS50885">
    <property type="entry name" value="HAMP"/>
    <property type="match status" value="1"/>
</dbReference>
<reference evidence="17 18" key="1">
    <citation type="submission" date="2016-10" db="EMBL/GenBank/DDBJ databases">
        <authorList>
            <person name="de Groot N.N."/>
        </authorList>
    </citation>
    <scope>NUCLEOTIDE SEQUENCE [LARGE SCALE GENOMIC DNA]</scope>
    <source>
        <strain evidence="17 18">JCM 19513</strain>
    </source>
</reference>
<evidence type="ECO:0000256" key="10">
    <source>
        <dbReference type="ARBA" id="ARBA00022840"/>
    </source>
</evidence>
<dbReference type="Gene3D" id="3.30.565.10">
    <property type="entry name" value="Histidine kinase-like ATPase, C-terminal domain"/>
    <property type="match status" value="1"/>
</dbReference>
<keyword evidence="11 14" id="KW-1133">Transmembrane helix</keyword>
<dbReference type="SMART" id="SM00388">
    <property type="entry name" value="HisKA"/>
    <property type="match status" value="1"/>
</dbReference>
<protein>
    <recommendedName>
        <fullName evidence="14">Sensor protein</fullName>
        <ecNumber evidence="14">2.7.13.3</ecNumber>
    </recommendedName>
</protein>
<evidence type="ECO:0000256" key="11">
    <source>
        <dbReference type="ARBA" id="ARBA00022989"/>
    </source>
</evidence>
<dbReference type="GO" id="GO:0000155">
    <property type="term" value="F:phosphorelay sensor kinase activity"/>
    <property type="evidence" value="ECO:0007669"/>
    <property type="project" value="InterPro"/>
</dbReference>
<dbReference type="Pfam" id="PF02518">
    <property type="entry name" value="HATPase_c"/>
    <property type="match status" value="1"/>
</dbReference>
<organism evidence="17 18">
    <name type="scientific">Atopomonas hussainii</name>
    <dbReference type="NCBI Taxonomy" id="1429083"/>
    <lineage>
        <taxon>Bacteria</taxon>
        <taxon>Pseudomonadati</taxon>
        <taxon>Pseudomonadota</taxon>
        <taxon>Gammaproteobacteria</taxon>
        <taxon>Pseudomonadales</taxon>
        <taxon>Pseudomonadaceae</taxon>
        <taxon>Atopomonas</taxon>
    </lineage>
</organism>
<evidence type="ECO:0000256" key="2">
    <source>
        <dbReference type="ARBA" id="ARBA00004429"/>
    </source>
</evidence>
<evidence type="ECO:0000256" key="4">
    <source>
        <dbReference type="ARBA" id="ARBA00022519"/>
    </source>
</evidence>
<dbReference type="FunFam" id="3.30.565.10:FF:000006">
    <property type="entry name" value="Sensor histidine kinase WalK"/>
    <property type="match status" value="1"/>
</dbReference>
<evidence type="ECO:0000256" key="7">
    <source>
        <dbReference type="ARBA" id="ARBA00022692"/>
    </source>
</evidence>
<evidence type="ECO:0000313" key="18">
    <source>
        <dbReference type="Proteomes" id="UP000185766"/>
    </source>
</evidence>
<dbReference type="Pfam" id="PF21085">
    <property type="entry name" value="CusS"/>
    <property type="match status" value="1"/>
</dbReference>
<evidence type="ECO:0000256" key="13">
    <source>
        <dbReference type="ARBA" id="ARBA00023136"/>
    </source>
</evidence>
<dbReference type="CDD" id="cd00075">
    <property type="entry name" value="HATPase"/>
    <property type="match status" value="1"/>
</dbReference>
<dbReference type="EMBL" id="FOAS01000006">
    <property type="protein sequence ID" value="SEK88134.1"/>
    <property type="molecule type" value="Genomic_DNA"/>
</dbReference>
<dbReference type="Gene3D" id="1.10.287.130">
    <property type="match status" value="1"/>
</dbReference>
<proteinExistence type="predicted"/>
<comment type="function">
    <text evidence="14">Member of a two-component regulatory system.</text>
</comment>
<evidence type="ECO:0000259" key="16">
    <source>
        <dbReference type="PROSITE" id="PS50885"/>
    </source>
</evidence>
<dbReference type="SUPFAM" id="SSF47384">
    <property type="entry name" value="Homodimeric domain of signal transducing histidine kinase"/>
    <property type="match status" value="1"/>
</dbReference>
<keyword evidence="18" id="KW-1185">Reference proteome</keyword>
<dbReference type="GO" id="GO:0005524">
    <property type="term" value="F:ATP binding"/>
    <property type="evidence" value="ECO:0007669"/>
    <property type="project" value="UniProtKB-KW"/>
</dbReference>
<dbReference type="NCBIfam" id="TIGR01386">
    <property type="entry name" value="cztS_silS_copS"/>
    <property type="match status" value="1"/>
</dbReference>
<dbReference type="InterPro" id="IPR005467">
    <property type="entry name" value="His_kinase_dom"/>
</dbReference>
<sequence length="459" mass="51265">MSGKRVSLTTRMTLMFTSAVLVVLLLAGLSFSVLSQHHFKQLDQQTLNEKLDAIENMLNHPSTSQHIDTLRLRLTALLGGHQDLAAIIRNQHGEIIFSAAHALEPPRTANNNAPSLLFDWQHNNKSYRTLASLINTPTQQSLTVQLTLDITHHSDFFATLQRWLWVGLIICALLSAAIGWWVAHRGLLPLRQIAITATTISVSSLQERIPLEPIPFELQRLALAFNAMLERLEDAFGRLSNFSSDIAHELRTPINNLLTQTEVTLSKPRDNATYQDNLLSNLEDLKRMSRIIDDMLFLAKADNGLITPEHKPVALDKTVRKLFEYFSLIAEERNIQLKLNGSGTTYGDQLMLERAIANVLTNAVRYSTAQQCINVEISQRATEIQLSISNQGPTINPEHINKLFDRFYRADPARREGSTLNAGLGLAITQSILRAHGGSIRCHSQDGLTTFTLVLPLAP</sequence>
<evidence type="ECO:0000313" key="17">
    <source>
        <dbReference type="EMBL" id="SEK88134.1"/>
    </source>
</evidence>
<dbReference type="SMART" id="SM00304">
    <property type="entry name" value="HAMP"/>
    <property type="match status" value="1"/>
</dbReference>
<evidence type="ECO:0000256" key="9">
    <source>
        <dbReference type="ARBA" id="ARBA00022777"/>
    </source>
</evidence>
<feature type="transmembrane region" description="Helical" evidence="14">
    <location>
        <begin position="163"/>
        <end position="183"/>
    </location>
</feature>
<dbReference type="CDD" id="cd00082">
    <property type="entry name" value="HisKA"/>
    <property type="match status" value="1"/>
</dbReference>
<feature type="domain" description="HAMP" evidence="16">
    <location>
        <begin position="184"/>
        <end position="237"/>
    </location>
</feature>
<dbReference type="InterPro" id="IPR036890">
    <property type="entry name" value="HATPase_C_sf"/>
</dbReference>
<keyword evidence="13 14" id="KW-0472">Membrane</keyword>
<dbReference type="Proteomes" id="UP000185766">
    <property type="component" value="Unassembled WGS sequence"/>
</dbReference>
<feature type="domain" description="Histidine kinase" evidence="15">
    <location>
        <begin position="245"/>
        <end position="459"/>
    </location>
</feature>
<keyword evidence="6 14" id="KW-0808">Transferase</keyword>
<dbReference type="FunFam" id="1.10.287.130:FF:000001">
    <property type="entry name" value="Two-component sensor histidine kinase"/>
    <property type="match status" value="1"/>
</dbReference>
<keyword evidence="7 14" id="KW-0812">Transmembrane</keyword>
<accession>A0A1H7KNM2</accession>
<dbReference type="GO" id="GO:0005886">
    <property type="term" value="C:plasma membrane"/>
    <property type="evidence" value="ECO:0007669"/>
    <property type="project" value="UniProtKB-SubCell"/>
</dbReference>
<dbReference type="EC" id="2.7.13.3" evidence="14"/>
<dbReference type="Pfam" id="PF00672">
    <property type="entry name" value="HAMP"/>
    <property type="match status" value="1"/>
</dbReference>
<dbReference type="AlphaFoldDB" id="A0A1H7KNM2"/>
<comment type="catalytic activity">
    <reaction evidence="1 14">
        <text>ATP + protein L-histidine = ADP + protein N-phospho-L-histidine.</text>
        <dbReference type="EC" id="2.7.13.3"/>
    </reaction>
</comment>
<evidence type="ECO:0000256" key="1">
    <source>
        <dbReference type="ARBA" id="ARBA00000085"/>
    </source>
</evidence>
<evidence type="ECO:0000256" key="14">
    <source>
        <dbReference type="RuleBase" id="RU364088"/>
    </source>
</evidence>
<dbReference type="PANTHER" id="PTHR45436:SF15">
    <property type="entry name" value="SENSOR HISTIDINE KINASE CUSS"/>
    <property type="match status" value="1"/>
</dbReference>
<keyword evidence="5" id="KW-0597">Phosphoprotein</keyword>
<dbReference type="InterPro" id="IPR003660">
    <property type="entry name" value="HAMP_dom"/>
</dbReference>
<dbReference type="InterPro" id="IPR003661">
    <property type="entry name" value="HisK_dim/P_dom"/>
</dbReference>
<evidence type="ECO:0000256" key="5">
    <source>
        <dbReference type="ARBA" id="ARBA00022553"/>
    </source>
</evidence>
<dbReference type="InterPro" id="IPR004358">
    <property type="entry name" value="Sig_transdc_His_kin-like_C"/>
</dbReference>
<keyword evidence="9 14" id="KW-0418">Kinase</keyword>
<keyword evidence="10 14" id="KW-0067">ATP-binding</keyword>
<keyword evidence="4 14" id="KW-0997">Cell inner membrane</keyword>
<keyword evidence="8 14" id="KW-0547">Nucleotide-binding</keyword>
<evidence type="ECO:0000256" key="12">
    <source>
        <dbReference type="ARBA" id="ARBA00023012"/>
    </source>
</evidence>
<keyword evidence="12 14" id="KW-0902">Two-component regulatory system</keyword>
<evidence type="ECO:0000256" key="8">
    <source>
        <dbReference type="ARBA" id="ARBA00022741"/>
    </source>
</evidence>
<dbReference type="SMART" id="SM00387">
    <property type="entry name" value="HATPase_c"/>
    <property type="match status" value="1"/>
</dbReference>
<gene>
    <name evidence="17" type="ORF">SAMN05216214_10626</name>
</gene>
<dbReference type="InterPro" id="IPR048590">
    <property type="entry name" value="CusS-like_sensor"/>
</dbReference>
<dbReference type="Pfam" id="PF00512">
    <property type="entry name" value="HisKA"/>
    <property type="match status" value="1"/>
</dbReference>
<evidence type="ECO:0000256" key="3">
    <source>
        <dbReference type="ARBA" id="ARBA00022475"/>
    </source>
</evidence>